<organism evidence="2 3">
    <name type="scientific">Tersicoccus solisilvae</name>
    <dbReference type="NCBI Taxonomy" id="1882339"/>
    <lineage>
        <taxon>Bacteria</taxon>
        <taxon>Bacillati</taxon>
        <taxon>Actinomycetota</taxon>
        <taxon>Actinomycetes</taxon>
        <taxon>Micrococcales</taxon>
        <taxon>Micrococcaceae</taxon>
        <taxon>Tersicoccus</taxon>
    </lineage>
</organism>
<keyword evidence="3" id="KW-1185">Reference proteome</keyword>
<reference evidence="3" key="1">
    <citation type="journal article" date="2019" name="Int. J. Syst. Evol. Microbiol.">
        <title>The Global Catalogue of Microorganisms (GCM) 10K type strain sequencing project: providing services to taxonomists for standard genome sequencing and annotation.</title>
        <authorList>
            <consortium name="The Broad Institute Genomics Platform"/>
            <consortium name="The Broad Institute Genome Sequencing Center for Infectious Disease"/>
            <person name="Wu L."/>
            <person name="Ma J."/>
        </authorList>
    </citation>
    <scope>NUCLEOTIDE SEQUENCE [LARGE SCALE GENOMIC DNA]</scope>
    <source>
        <strain evidence="3">CGMCC 1.15480</strain>
    </source>
</reference>
<feature type="region of interest" description="Disordered" evidence="1">
    <location>
        <begin position="68"/>
        <end position="103"/>
    </location>
</feature>
<comment type="caution">
    <text evidence="2">The sequence shown here is derived from an EMBL/GenBank/DDBJ whole genome shotgun (WGS) entry which is preliminary data.</text>
</comment>
<sequence>MGKQYRATTEANSRNPQDWGRAMAWAMSDLSTQALADDSHERLFGEDLVLRVSPTDEGVEITLTWDAPEGVERTDTGAIPMGSGHGRDDDDVVDPEEGAAHPT</sequence>
<accession>A0ABQ1NNA0</accession>
<evidence type="ECO:0000256" key="1">
    <source>
        <dbReference type="SAM" id="MobiDB-lite"/>
    </source>
</evidence>
<protein>
    <recommendedName>
        <fullName evidence="4">Amphi-Trp domain-containing protein</fullName>
    </recommendedName>
</protein>
<dbReference type="EMBL" id="BMJI01000001">
    <property type="protein sequence ID" value="GGC79642.1"/>
    <property type="molecule type" value="Genomic_DNA"/>
</dbReference>
<evidence type="ECO:0000313" key="3">
    <source>
        <dbReference type="Proteomes" id="UP000597761"/>
    </source>
</evidence>
<dbReference type="Proteomes" id="UP000597761">
    <property type="component" value="Unassembled WGS sequence"/>
</dbReference>
<gene>
    <name evidence="2" type="ORF">GCM10011512_02790</name>
</gene>
<dbReference type="RefSeq" id="WP_188665220.1">
    <property type="nucleotide sequence ID" value="NZ_BMJI01000001.1"/>
</dbReference>
<proteinExistence type="predicted"/>
<evidence type="ECO:0000313" key="2">
    <source>
        <dbReference type="EMBL" id="GGC79642.1"/>
    </source>
</evidence>
<name>A0ABQ1NNA0_9MICC</name>
<evidence type="ECO:0008006" key="4">
    <source>
        <dbReference type="Google" id="ProtNLM"/>
    </source>
</evidence>